<sequence length="311" mass="33823">TVLVRGARMFTRHYNNTEAVPLVWGSLATSDQQASMAPPMAFAVVGAFVFMALANFLAMKKFFGGKDNKEISDSNPTFVTPDGATFGIWGFIYMLEALLVFAQVYWANDPENQHLMGQLCPLTGMDVRARLILAFVANGIWLPTFNNEWFVAGLGIMAAYYGFLLSVYYSLSSASHGLTQAVIYVSGISMNTSWITVATVLSAFFCAGRAGWRDRNGVAGSPLAAKAVVVGVALVAIACLARCLDMAWAFTAAWALRGIFRMQTIDDKVRFPIGSLDDSLGRLARTASYSVIGAMLVGALYYFRRGEPGRF</sequence>
<evidence type="ECO:0000313" key="2">
    <source>
        <dbReference type="EMBL" id="CAK0811418.1"/>
    </source>
</evidence>
<proteinExistence type="predicted"/>
<feature type="transmembrane region" description="Helical" evidence="1">
    <location>
        <begin position="40"/>
        <end position="59"/>
    </location>
</feature>
<feature type="transmembrane region" description="Helical" evidence="1">
    <location>
        <begin position="149"/>
        <end position="169"/>
    </location>
</feature>
<feature type="transmembrane region" description="Helical" evidence="1">
    <location>
        <begin position="227"/>
        <end position="250"/>
    </location>
</feature>
<feature type="transmembrane region" description="Helical" evidence="1">
    <location>
        <begin position="86"/>
        <end position="107"/>
    </location>
</feature>
<feature type="transmembrane region" description="Helical" evidence="1">
    <location>
        <begin position="286"/>
        <end position="303"/>
    </location>
</feature>
<accession>A0ABN9QZD7</accession>
<organism evidence="2 3">
    <name type="scientific">Prorocentrum cordatum</name>
    <dbReference type="NCBI Taxonomy" id="2364126"/>
    <lineage>
        <taxon>Eukaryota</taxon>
        <taxon>Sar</taxon>
        <taxon>Alveolata</taxon>
        <taxon>Dinophyceae</taxon>
        <taxon>Prorocentrales</taxon>
        <taxon>Prorocentraceae</taxon>
        <taxon>Prorocentrum</taxon>
    </lineage>
</organism>
<feature type="non-terminal residue" evidence="2">
    <location>
        <position position="1"/>
    </location>
</feature>
<dbReference type="PANTHER" id="PTHR33802">
    <property type="entry name" value="SI:CH211-161H7.5-RELATED"/>
    <property type="match status" value="1"/>
</dbReference>
<feature type="transmembrane region" description="Helical" evidence="1">
    <location>
        <begin position="181"/>
        <end position="206"/>
    </location>
</feature>
<dbReference type="EMBL" id="CAUYUJ010004891">
    <property type="protein sequence ID" value="CAK0811418.1"/>
    <property type="molecule type" value="Genomic_DNA"/>
</dbReference>
<keyword evidence="1" id="KW-0812">Transmembrane</keyword>
<keyword evidence="1" id="KW-0472">Membrane</keyword>
<evidence type="ECO:0000256" key="1">
    <source>
        <dbReference type="SAM" id="Phobius"/>
    </source>
</evidence>
<comment type="caution">
    <text evidence="2">The sequence shown here is derived from an EMBL/GenBank/DDBJ whole genome shotgun (WGS) entry which is preliminary data.</text>
</comment>
<keyword evidence="3" id="KW-1185">Reference proteome</keyword>
<reference evidence="2" key="1">
    <citation type="submission" date="2023-10" db="EMBL/GenBank/DDBJ databases">
        <authorList>
            <person name="Chen Y."/>
            <person name="Shah S."/>
            <person name="Dougan E. K."/>
            <person name="Thang M."/>
            <person name="Chan C."/>
        </authorList>
    </citation>
    <scope>NUCLEOTIDE SEQUENCE [LARGE SCALE GENOMIC DNA]</scope>
</reference>
<keyword evidence="1" id="KW-1133">Transmembrane helix</keyword>
<feature type="transmembrane region" description="Helical" evidence="1">
    <location>
        <begin position="127"/>
        <end position="142"/>
    </location>
</feature>
<dbReference type="Proteomes" id="UP001189429">
    <property type="component" value="Unassembled WGS sequence"/>
</dbReference>
<gene>
    <name evidence="2" type="ORF">PCOR1329_LOCUS16043</name>
</gene>
<protein>
    <submittedName>
        <fullName evidence="2">Uncharacterized protein</fullName>
    </submittedName>
</protein>
<dbReference type="PANTHER" id="PTHR33802:SF1">
    <property type="entry name" value="XK-RELATED PROTEIN"/>
    <property type="match status" value="1"/>
</dbReference>
<evidence type="ECO:0000313" key="3">
    <source>
        <dbReference type="Proteomes" id="UP001189429"/>
    </source>
</evidence>
<name>A0ABN9QZD7_9DINO</name>